<gene>
    <name evidence="5" type="ORF">I2F25_11660</name>
</gene>
<evidence type="ECO:0000256" key="1">
    <source>
        <dbReference type="ARBA" id="ARBA00022723"/>
    </source>
</evidence>
<accession>A0ABU6DV22</accession>
<organism evidence="5 6">
    <name type="scientific">Acinetobacter pollinis</name>
    <dbReference type="NCBI Taxonomy" id="2605270"/>
    <lineage>
        <taxon>Bacteria</taxon>
        <taxon>Pseudomonadati</taxon>
        <taxon>Pseudomonadota</taxon>
        <taxon>Gammaproteobacteria</taxon>
        <taxon>Moraxellales</taxon>
        <taxon>Moraxellaceae</taxon>
        <taxon>Acinetobacter</taxon>
    </lineage>
</organism>
<dbReference type="EMBL" id="VTDN01000012">
    <property type="protein sequence ID" value="MEB5477688.1"/>
    <property type="molecule type" value="Genomic_DNA"/>
</dbReference>
<evidence type="ECO:0000313" key="5">
    <source>
        <dbReference type="EMBL" id="MEB5477688.1"/>
    </source>
</evidence>
<proteinExistence type="predicted"/>
<evidence type="ECO:0000313" key="6">
    <source>
        <dbReference type="Proteomes" id="UP001339883"/>
    </source>
</evidence>
<dbReference type="PANTHER" id="PTHR31302:SF31">
    <property type="entry name" value="PHOSPHODIESTERASE YAEI"/>
    <property type="match status" value="1"/>
</dbReference>
<feature type="transmembrane region" description="Helical" evidence="3">
    <location>
        <begin position="6"/>
        <end position="24"/>
    </location>
</feature>
<dbReference type="InterPro" id="IPR004843">
    <property type="entry name" value="Calcineurin-like_PHP"/>
</dbReference>
<dbReference type="Gene3D" id="3.60.21.10">
    <property type="match status" value="1"/>
</dbReference>
<dbReference type="Proteomes" id="UP001339883">
    <property type="component" value="Unassembled WGS sequence"/>
</dbReference>
<name>A0ABU6DV22_9GAMM</name>
<dbReference type="RefSeq" id="WP_325776073.1">
    <property type="nucleotide sequence ID" value="NZ_VTDN01000012.1"/>
</dbReference>
<protein>
    <submittedName>
        <fullName evidence="5">Metallophosphoesterase</fullName>
    </submittedName>
</protein>
<dbReference type="InterPro" id="IPR029052">
    <property type="entry name" value="Metallo-depent_PP-like"/>
</dbReference>
<dbReference type="PANTHER" id="PTHR31302">
    <property type="entry name" value="TRANSMEMBRANE PROTEIN WITH METALLOPHOSPHOESTERASE DOMAIN-RELATED"/>
    <property type="match status" value="1"/>
</dbReference>
<keyword evidence="6" id="KW-1185">Reference proteome</keyword>
<keyword evidence="3" id="KW-1133">Transmembrane helix</keyword>
<feature type="transmembrane region" description="Helical" evidence="3">
    <location>
        <begin position="73"/>
        <end position="91"/>
    </location>
</feature>
<reference evidence="5 6" key="1">
    <citation type="submission" date="2019-08" db="EMBL/GenBank/DDBJ databases">
        <title>Five species of Acinetobacter isolated from floral nectar and animal pollinators.</title>
        <authorList>
            <person name="Hendry T.A."/>
        </authorList>
    </citation>
    <scope>NUCLEOTIDE SEQUENCE [LARGE SCALE GENOMIC DNA]</scope>
    <source>
        <strain evidence="5 6">MD18.27</strain>
    </source>
</reference>
<keyword evidence="3" id="KW-0472">Membrane</keyword>
<evidence type="ECO:0000256" key="2">
    <source>
        <dbReference type="ARBA" id="ARBA00022801"/>
    </source>
</evidence>
<keyword evidence="1" id="KW-0479">Metal-binding</keyword>
<feature type="domain" description="Calcineurin-like phosphoesterase" evidence="4">
    <location>
        <begin position="115"/>
        <end position="275"/>
    </location>
</feature>
<dbReference type="InterPro" id="IPR051158">
    <property type="entry name" value="Metallophosphoesterase_sf"/>
</dbReference>
<keyword evidence="2" id="KW-0378">Hydrolase</keyword>
<keyword evidence="3" id="KW-0812">Transmembrane</keyword>
<evidence type="ECO:0000259" key="4">
    <source>
        <dbReference type="Pfam" id="PF00149"/>
    </source>
</evidence>
<comment type="caution">
    <text evidence="5">The sequence shown here is derived from an EMBL/GenBank/DDBJ whole genome shotgun (WGS) entry which is preliminary data.</text>
</comment>
<feature type="transmembrane region" description="Helical" evidence="3">
    <location>
        <begin position="45"/>
        <end position="67"/>
    </location>
</feature>
<sequence>MLDSNSIFNFFYIIFFIVALWATLQSWKSQSKTETIHPFKAFIHLLIFYQSYLFIPFLVFICTAYLYGRVSAVTAGILGLLSIIFIYARFIEPNWLRTKHTSYQLDSQHPFRQPFKIALIADLHIGLFSGHEKQLETIVKIINKERPDIVVVAGDWTYEPENTLAEELSILKQIDVPVYSVLGNHDEEYPGPPIQELLNHALESNHIMDIEGKIVEFDHFRLLGVGDLWAGKTDMCFMPDLPQDKPWVIVSHNPDTVEMVPKLPTKPLMLAGHTHGGQVELPWLTSYMMKKASIMGHKRGLYHHLHANVYVTVGTGMVGVPFRFRVRPTVDIIELT</sequence>
<dbReference type="SUPFAM" id="SSF56300">
    <property type="entry name" value="Metallo-dependent phosphatases"/>
    <property type="match status" value="1"/>
</dbReference>
<evidence type="ECO:0000256" key="3">
    <source>
        <dbReference type="SAM" id="Phobius"/>
    </source>
</evidence>
<dbReference type="Pfam" id="PF00149">
    <property type="entry name" value="Metallophos"/>
    <property type="match status" value="1"/>
</dbReference>